<evidence type="ECO:0000313" key="2">
    <source>
        <dbReference type="EMBL" id="MPC15626.1"/>
    </source>
</evidence>
<accession>A0A5B7D4L6</accession>
<proteinExistence type="predicted"/>
<comment type="caution">
    <text evidence="2">The sequence shown here is derived from an EMBL/GenBank/DDBJ whole genome shotgun (WGS) entry which is preliminary data.</text>
</comment>
<organism evidence="2 3">
    <name type="scientific">Portunus trituberculatus</name>
    <name type="common">Swimming crab</name>
    <name type="synonym">Neptunus trituberculatus</name>
    <dbReference type="NCBI Taxonomy" id="210409"/>
    <lineage>
        <taxon>Eukaryota</taxon>
        <taxon>Metazoa</taxon>
        <taxon>Ecdysozoa</taxon>
        <taxon>Arthropoda</taxon>
        <taxon>Crustacea</taxon>
        <taxon>Multicrustacea</taxon>
        <taxon>Malacostraca</taxon>
        <taxon>Eumalacostraca</taxon>
        <taxon>Eucarida</taxon>
        <taxon>Decapoda</taxon>
        <taxon>Pleocyemata</taxon>
        <taxon>Brachyura</taxon>
        <taxon>Eubrachyura</taxon>
        <taxon>Portunoidea</taxon>
        <taxon>Portunidae</taxon>
        <taxon>Portuninae</taxon>
        <taxon>Portunus</taxon>
    </lineage>
</organism>
<dbReference type="Proteomes" id="UP000324222">
    <property type="component" value="Unassembled WGS sequence"/>
</dbReference>
<feature type="compositionally biased region" description="Basic residues" evidence="1">
    <location>
        <begin position="7"/>
        <end position="19"/>
    </location>
</feature>
<gene>
    <name evidence="2" type="ORF">E2C01_008424</name>
</gene>
<dbReference type="EMBL" id="VSRR010000443">
    <property type="protein sequence ID" value="MPC15626.1"/>
    <property type="molecule type" value="Genomic_DNA"/>
</dbReference>
<feature type="region of interest" description="Disordered" evidence="1">
    <location>
        <begin position="1"/>
        <end position="33"/>
    </location>
</feature>
<sequence>MAVFIGNRRRRETNRHVKSVSRPWRPGHHAAQGHVPAPVRAANWPPLPLQADTHPSVLPSRSWDDVAHLSTTTVHYPPWNATPGSVLRGPPRFGGKRGGDKYMGQ</sequence>
<protein>
    <submittedName>
        <fullName evidence="2">Uncharacterized protein</fullName>
    </submittedName>
</protein>
<reference evidence="2 3" key="1">
    <citation type="submission" date="2019-05" db="EMBL/GenBank/DDBJ databases">
        <title>Another draft genome of Portunus trituberculatus and its Hox gene families provides insights of decapod evolution.</title>
        <authorList>
            <person name="Jeong J.-H."/>
            <person name="Song I."/>
            <person name="Kim S."/>
            <person name="Choi T."/>
            <person name="Kim D."/>
            <person name="Ryu S."/>
            <person name="Kim W."/>
        </authorList>
    </citation>
    <scope>NUCLEOTIDE SEQUENCE [LARGE SCALE GENOMIC DNA]</scope>
    <source>
        <tissue evidence="2">Muscle</tissue>
    </source>
</reference>
<evidence type="ECO:0000313" key="3">
    <source>
        <dbReference type="Proteomes" id="UP000324222"/>
    </source>
</evidence>
<feature type="region of interest" description="Disordered" evidence="1">
    <location>
        <begin position="74"/>
        <end position="105"/>
    </location>
</feature>
<keyword evidence="3" id="KW-1185">Reference proteome</keyword>
<evidence type="ECO:0000256" key="1">
    <source>
        <dbReference type="SAM" id="MobiDB-lite"/>
    </source>
</evidence>
<name>A0A5B7D4L6_PORTR</name>
<dbReference type="AlphaFoldDB" id="A0A5B7D4L6"/>